<dbReference type="RefSeq" id="WP_205121337.1">
    <property type="nucleotide sequence ID" value="NZ_JAFBCM010000001.1"/>
</dbReference>
<comment type="caution">
    <text evidence="2">The sequence shown here is derived from an EMBL/GenBank/DDBJ whole genome shotgun (WGS) entry which is preliminary data.</text>
</comment>
<evidence type="ECO:0000259" key="1">
    <source>
        <dbReference type="Pfam" id="PF03358"/>
    </source>
</evidence>
<dbReference type="SUPFAM" id="SSF52218">
    <property type="entry name" value="Flavoproteins"/>
    <property type="match status" value="1"/>
</dbReference>
<protein>
    <submittedName>
        <fullName evidence="2">NADPH-dependent FMN reductase</fullName>
        <ecNumber evidence="2">1.-.-.-</ecNumber>
    </submittedName>
</protein>
<dbReference type="EC" id="1.-.-.-" evidence="2"/>
<sequence>MSNQSNQTRIAIVVGSTRPERLGETVARWVYERAVEGGGAEYELVDARDFDLPAVTEVPAAVETYAEPATRVWAEKVASFDGFVFVTAEYNHGVPGALKTAIDVIYKEWGHKAAGFVGYGVDGGVRAVEQLRQVMGNIRIADVSVALGLSLFTDFVDLTTFQPAARHESMLKLLLADLLPWASALRGVRATP</sequence>
<organism evidence="2 3">
    <name type="scientific">Tenggerimyces flavus</name>
    <dbReference type="NCBI Taxonomy" id="1708749"/>
    <lineage>
        <taxon>Bacteria</taxon>
        <taxon>Bacillati</taxon>
        <taxon>Actinomycetota</taxon>
        <taxon>Actinomycetes</taxon>
        <taxon>Propionibacteriales</taxon>
        <taxon>Nocardioidaceae</taxon>
        <taxon>Tenggerimyces</taxon>
    </lineage>
</organism>
<dbReference type="InterPro" id="IPR050712">
    <property type="entry name" value="NAD(P)H-dep_reductase"/>
</dbReference>
<dbReference type="InterPro" id="IPR029039">
    <property type="entry name" value="Flavoprotein-like_sf"/>
</dbReference>
<keyword evidence="2" id="KW-0560">Oxidoreductase</keyword>
<name>A0ABV7YJX0_9ACTN</name>
<dbReference type="Pfam" id="PF03358">
    <property type="entry name" value="FMN_red"/>
    <property type="match status" value="1"/>
</dbReference>
<dbReference type="InterPro" id="IPR005025">
    <property type="entry name" value="FMN_Rdtase-like_dom"/>
</dbReference>
<evidence type="ECO:0000313" key="3">
    <source>
        <dbReference type="Proteomes" id="UP001595699"/>
    </source>
</evidence>
<dbReference type="PANTHER" id="PTHR30543">
    <property type="entry name" value="CHROMATE REDUCTASE"/>
    <property type="match status" value="1"/>
</dbReference>
<dbReference type="GO" id="GO:0016491">
    <property type="term" value="F:oxidoreductase activity"/>
    <property type="evidence" value="ECO:0007669"/>
    <property type="project" value="UniProtKB-KW"/>
</dbReference>
<dbReference type="Gene3D" id="3.40.50.360">
    <property type="match status" value="1"/>
</dbReference>
<gene>
    <name evidence="2" type="ORF">ACFOUW_30885</name>
</gene>
<accession>A0ABV7YJX0</accession>
<keyword evidence="3" id="KW-1185">Reference proteome</keyword>
<proteinExistence type="predicted"/>
<dbReference type="Proteomes" id="UP001595699">
    <property type="component" value="Unassembled WGS sequence"/>
</dbReference>
<feature type="domain" description="NADPH-dependent FMN reductase-like" evidence="1">
    <location>
        <begin position="8"/>
        <end position="145"/>
    </location>
</feature>
<evidence type="ECO:0000313" key="2">
    <source>
        <dbReference type="EMBL" id="MFC3765277.1"/>
    </source>
</evidence>
<reference evidence="3" key="1">
    <citation type="journal article" date="2019" name="Int. J. Syst. Evol. Microbiol.">
        <title>The Global Catalogue of Microorganisms (GCM) 10K type strain sequencing project: providing services to taxonomists for standard genome sequencing and annotation.</title>
        <authorList>
            <consortium name="The Broad Institute Genomics Platform"/>
            <consortium name="The Broad Institute Genome Sequencing Center for Infectious Disease"/>
            <person name="Wu L."/>
            <person name="Ma J."/>
        </authorList>
    </citation>
    <scope>NUCLEOTIDE SEQUENCE [LARGE SCALE GENOMIC DNA]</scope>
    <source>
        <strain evidence="3">CGMCC 4.7241</strain>
    </source>
</reference>
<dbReference type="PANTHER" id="PTHR30543:SF21">
    <property type="entry name" value="NAD(P)H-DEPENDENT FMN REDUCTASE LOT6"/>
    <property type="match status" value="1"/>
</dbReference>
<dbReference type="EMBL" id="JBHRZH010000037">
    <property type="protein sequence ID" value="MFC3765277.1"/>
    <property type="molecule type" value="Genomic_DNA"/>
</dbReference>